<reference evidence="3 4" key="1">
    <citation type="submission" date="2020-09" db="EMBL/GenBank/DDBJ databases">
        <title>De no assembly of potato wild relative species, Solanum commersonii.</title>
        <authorList>
            <person name="Cho K."/>
        </authorList>
    </citation>
    <scope>NUCLEOTIDE SEQUENCE [LARGE SCALE GENOMIC DNA]</scope>
    <source>
        <strain evidence="3">LZ3.2</strain>
        <tissue evidence="3">Leaf</tissue>
    </source>
</reference>
<feature type="compositionally biased region" description="Basic and acidic residues" evidence="1">
    <location>
        <begin position="282"/>
        <end position="315"/>
    </location>
</feature>
<dbReference type="PANTHER" id="PTHR31286">
    <property type="entry name" value="GLYCINE-RICH CELL WALL STRUCTURAL PROTEIN 1.8-LIKE"/>
    <property type="match status" value="1"/>
</dbReference>
<dbReference type="EMBL" id="JACXVP010000010">
    <property type="protein sequence ID" value="KAG5580310.1"/>
    <property type="molecule type" value="Genomic_DNA"/>
</dbReference>
<proteinExistence type="predicted"/>
<feature type="compositionally biased region" description="Basic and acidic residues" evidence="1">
    <location>
        <begin position="324"/>
        <end position="333"/>
    </location>
</feature>
<feature type="compositionally biased region" description="Polar residues" evidence="1">
    <location>
        <begin position="14"/>
        <end position="44"/>
    </location>
</feature>
<evidence type="ECO:0000256" key="1">
    <source>
        <dbReference type="SAM" id="MobiDB-lite"/>
    </source>
</evidence>
<dbReference type="AlphaFoldDB" id="A0A9J5WZ95"/>
<comment type="caution">
    <text evidence="3">The sequence shown here is derived from an EMBL/GenBank/DDBJ whole genome shotgun (WGS) entry which is preliminary data.</text>
</comment>
<keyword evidence="4" id="KW-1185">Reference proteome</keyword>
<dbReference type="OrthoDB" id="424974at2759"/>
<dbReference type="InterPro" id="IPR040256">
    <property type="entry name" value="At4g02000-like"/>
</dbReference>
<name>A0A9J5WZ95_SOLCO</name>
<dbReference type="Pfam" id="PF14111">
    <property type="entry name" value="DUF4283"/>
    <property type="match status" value="1"/>
</dbReference>
<evidence type="ECO:0000313" key="3">
    <source>
        <dbReference type="EMBL" id="KAG5580310.1"/>
    </source>
</evidence>
<dbReference type="Proteomes" id="UP000824120">
    <property type="component" value="Chromosome 10"/>
</dbReference>
<dbReference type="InterPro" id="IPR025558">
    <property type="entry name" value="DUF4283"/>
</dbReference>
<evidence type="ECO:0000259" key="2">
    <source>
        <dbReference type="Pfam" id="PF14111"/>
    </source>
</evidence>
<feature type="domain" description="DUF4283" evidence="2">
    <location>
        <begin position="85"/>
        <end position="168"/>
    </location>
</feature>
<gene>
    <name evidence="3" type="ORF">H5410_050937</name>
</gene>
<evidence type="ECO:0000313" key="4">
    <source>
        <dbReference type="Proteomes" id="UP000824120"/>
    </source>
</evidence>
<sequence>MKEKSTKAKEKDIQGNTPNKVLEKQQTIAKEQPGITSKTSLTNTNDKDKGKTHLHENANEHHAVNKGQGLLVALFVKEKVLGPLAEKCKYTLIGKFTHTMPKVELIRKSFILQTQLSGGVMIAHYNARHAYIDLDNELDYNTVWTKQRMSIAGQLMRIQDRTPSLKPEVETPIVPVWVTLPDFPSHCYNKDYVTGLLILVGKVLYLDSASIQKTKGSKAKVKVQIDLSKERPPHVWMGYKGEELTDGRWQTIEHEDVHPYCFYCMHQGHMDYECSIKQKDEDQKRRREVEEQGKNKSCKEIENKEQQHKPHRDQSSRIGITNNRKQDEQKEAQ</sequence>
<dbReference type="PANTHER" id="PTHR31286:SF177">
    <property type="entry name" value="ENDONUCLEASE_EXONUCLEASE_PHOSPHATASE"/>
    <property type="match status" value="1"/>
</dbReference>
<accession>A0A9J5WZ95</accession>
<feature type="region of interest" description="Disordered" evidence="1">
    <location>
        <begin position="1"/>
        <end position="52"/>
    </location>
</feature>
<organism evidence="3 4">
    <name type="scientific">Solanum commersonii</name>
    <name type="common">Commerson's wild potato</name>
    <name type="synonym">Commerson's nightshade</name>
    <dbReference type="NCBI Taxonomy" id="4109"/>
    <lineage>
        <taxon>Eukaryota</taxon>
        <taxon>Viridiplantae</taxon>
        <taxon>Streptophyta</taxon>
        <taxon>Embryophyta</taxon>
        <taxon>Tracheophyta</taxon>
        <taxon>Spermatophyta</taxon>
        <taxon>Magnoliopsida</taxon>
        <taxon>eudicotyledons</taxon>
        <taxon>Gunneridae</taxon>
        <taxon>Pentapetalae</taxon>
        <taxon>asterids</taxon>
        <taxon>lamiids</taxon>
        <taxon>Solanales</taxon>
        <taxon>Solanaceae</taxon>
        <taxon>Solanoideae</taxon>
        <taxon>Solaneae</taxon>
        <taxon>Solanum</taxon>
    </lineage>
</organism>
<protein>
    <recommendedName>
        <fullName evidence="2">DUF4283 domain-containing protein</fullName>
    </recommendedName>
</protein>
<feature type="compositionally biased region" description="Basic and acidic residues" evidence="1">
    <location>
        <begin position="1"/>
        <end position="13"/>
    </location>
</feature>
<feature type="region of interest" description="Disordered" evidence="1">
    <location>
        <begin position="282"/>
        <end position="333"/>
    </location>
</feature>